<keyword evidence="2 4" id="KW-0040">ANK repeat</keyword>
<dbReference type="Proteomes" id="UP001497453">
    <property type="component" value="Chromosome 1"/>
</dbReference>
<evidence type="ECO:0000256" key="1">
    <source>
        <dbReference type="ARBA" id="ARBA00022737"/>
    </source>
</evidence>
<evidence type="ECO:0000256" key="2">
    <source>
        <dbReference type="ARBA" id="ARBA00023043"/>
    </source>
</evidence>
<dbReference type="EMBL" id="OZ037944">
    <property type="protein sequence ID" value="CAL1695263.1"/>
    <property type="molecule type" value="Genomic_DNA"/>
</dbReference>
<dbReference type="SUPFAM" id="SSF48403">
    <property type="entry name" value="Ankyrin repeat"/>
    <property type="match status" value="1"/>
</dbReference>
<name>A0ABP1CKM5_9APHY</name>
<dbReference type="Pfam" id="PF13857">
    <property type="entry name" value="Ank_5"/>
    <property type="match status" value="1"/>
</dbReference>
<dbReference type="PROSITE" id="PS50297">
    <property type="entry name" value="ANK_REP_REGION"/>
    <property type="match status" value="1"/>
</dbReference>
<protein>
    <recommendedName>
        <fullName evidence="6">ACB domain-containing protein</fullName>
    </recommendedName>
</protein>
<dbReference type="InterPro" id="IPR002110">
    <property type="entry name" value="Ankyrin_rpt"/>
</dbReference>
<evidence type="ECO:0000256" key="3">
    <source>
        <dbReference type="ARBA" id="ARBA00023121"/>
    </source>
</evidence>
<feature type="domain" description="ACB" evidence="6">
    <location>
        <begin position="6"/>
        <end position="97"/>
    </location>
</feature>
<proteinExistence type="predicted"/>
<dbReference type="SUPFAM" id="SSF47027">
    <property type="entry name" value="Acyl-CoA binding protein"/>
    <property type="match status" value="1"/>
</dbReference>
<dbReference type="PANTHER" id="PTHR24119">
    <property type="entry name" value="ACYL-COA-BINDING DOMAIN-CONTAINING PROTEIN 6"/>
    <property type="match status" value="1"/>
</dbReference>
<dbReference type="InterPro" id="IPR014352">
    <property type="entry name" value="FERM/acyl-CoA-bd_prot_sf"/>
</dbReference>
<keyword evidence="1" id="KW-0677">Repeat</keyword>
<dbReference type="InterPro" id="IPR000582">
    <property type="entry name" value="Acyl-CoA-binding_protein"/>
</dbReference>
<evidence type="ECO:0000313" key="7">
    <source>
        <dbReference type="EMBL" id="CAL1695263.1"/>
    </source>
</evidence>
<feature type="repeat" description="ANK" evidence="4">
    <location>
        <begin position="180"/>
        <end position="212"/>
    </location>
</feature>
<reference evidence="8" key="1">
    <citation type="submission" date="2024-04" db="EMBL/GenBank/DDBJ databases">
        <authorList>
            <person name="Shaw F."/>
            <person name="Minotto A."/>
        </authorList>
    </citation>
    <scope>NUCLEOTIDE SEQUENCE [LARGE SCALE GENOMIC DNA]</scope>
</reference>
<keyword evidence="8" id="KW-1185">Reference proteome</keyword>
<evidence type="ECO:0000256" key="5">
    <source>
        <dbReference type="SAM" id="MobiDB-lite"/>
    </source>
</evidence>
<feature type="region of interest" description="Disordered" evidence="5">
    <location>
        <begin position="95"/>
        <end position="116"/>
    </location>
</feature>
<accession>A0ABP1CKM5</accession>
<dbReference type="Gene3D" id="1.20.80.10">
    <property type="match status" value="1"/>
</dbReference>
<organism evidence="7 8">
    <name type="scientific">Somion occarium</name>
    <dbReference type="NCBI Taxonomy" id="3059160"/>
    <lineage>
        <taxon>Eukaryota</taxon>
        <taxon>Fungi</taxon>
        <taxon>Dikarya</taxon>
        <taxon>Basidiomycota</taxon>
        <taxon>Agaricomycotina</taxon>
        <taxon>Agaricomycetes</taxon>
        <taxon>Polyporales</taxon>
        <taxon>Cerrenaceae</taxon>
        <taxon>Somion</taxon>
    </lineage>
</organism>
<evidence type="ECO:0000313" key="8">
    <source>
        <dbReference type="Proteomes" id="UP001497453"/>
    </source>
</evidence>
<gene>
    <name evidence="7" type="ORF">GFSPODELE1_LOCUS670</name>
</gene>
<evidence type="ECO:0000256" key="4">
    <source>
        <dbReference type="PROSITE-ProRule" id="PRU00023"/>
    </source>
</evidence>
<keyword evidence="3" id="KW-0446">Lipid-binding</keyword>
<dbReference type="Pfam" id="PF00887">
    <property type="entry name" value="ACBP"/>
    <property type="match status" value="1"/>
</dbReference>
<dbReference type="PRINTS" id="PR00689">
    <property type="entry name" value="ACOABINDINGP"/>
</dbReference>
<dbReference type="InterPro" id="IPR035984">
    <property type="entry name" value="Acyl-CoA-binding_sf"/>
</dbReference>
<dbReference type="Gene3D" id="1.25.40.20">
    <property type="entry name" value="Ankyrin repeat-containing domain"/>
    <property type="match status" value="1"/>
</dbReference>
<dbReference type="PANTHER" id="PTHR24119:SF0">
    <property type="entry name" value="ACYL-COA-BINDING DOMAIN-CONTAINING PROTEIN 6"/>
    <property type="match status" value="1"/>
</dbReference>
<dbReference type="InterPro" id="IPR036770">
    <property type="entry name" value="Ankyrin_rpt-contain_sf"/>
</dbReference>
<evidence type="ECO:0000259" key="6">
    <source>
        <dbReference type="PROSITE" id="PS51228"/>
    </source>
</evidence>
<dbReference type="PROSITE" id="PS50088">
    <property type="entry name" value="ANK_REPEAT"/>
    <property type="match status" value="1"/>
</dbReference>
<sequence length="237" mass="26020">MASYEPSSSFHDAASFLSNASSLASVSNTVKLELYGLFKYITVSHTPNTSRPSLFDFTGRAKWDAWNSTGSTYGDRDIDAEKRYLDIAKELGWKEGDTTQPEISESNKDSEDIWDNDSDTTMRTKGGAGMGNTVSAMTIETEEARQAGSLRDLAVHGDVHGLEEHLRRNPDVDLNEPDEYGYTPLHLASDRGHTEFVKALLARGADKTVKDPDDYTAAELAQIAEHEDVVALLQAEG</sequence>
<dbReference type="PROSITE" id="PS51228">
    <property type="entry name" value="ACB_2"/>
    <property type="match status" value="1"/>
</dbReference>
<dbReference type="SMART" id="SM00248">
    <property type="entry name" value="ANK"/>
    <property type="match status" value="1"/>
</dbReference>